<feature type="non-terminal residue" evidence="2">
    <location>
        <position position="73"/>
    </location>
</feature>
<organism evidence="2">
    <name type="scientific">Arion vulgaris</name>
    <dbReference type="NCBI Taxonomy" id="1028688"/>
    <lineage>
        <taxon>Eukaryota</taxon>
        <taxon>Metazoa</taxon>
        <taxon>Spiralia</taxon>
        <taxon>Lophotrochozoa</taxon>
        <taxon>Mollusca</taxon>
        <taxon>Gastropoda</taxon>
        <taxon>Heterobranchia</taxon>
        <taxon>Euthyneura</taxon>
        <taxon>Panpulmonata</taxon>
        <taxon>Eupulmonata</taxon>
        <taxon>Stylommatophora</taxon>
        <taxon>Helicina</taxon>
        <taxon>Arionoidea</taxon>
        <taxon>Arionidae</taxon>
        <taxon>Arion</taxon>
    </lineage>
</organism>
<proteinExistence type="predicted"/>
<evidence type="ECO:0000256" key="1">
    <source>
        <dbReference type="SAM" id="MobiDB-lite"/>
    </source>
</evidence>
<gene>
    <name evidence="2" type="primary">ORF55116</name>
</gene>
<feature type="region of interest" description="Disordered" evidence="1">
    <location>
        <begin position="1"/>
        <end position="73"/>
    </location>
</feature>
<accession>A0A0B6ZC68</accession>
<feature type="compositionally biased region" description="Polar residues" evidence="1">
    <location>
        <begin position="9"/>
        <end position="36"/>
    </location>
</feature>
<sequence>PIQGLQKASPKNSDNSHITPKTTSQSRSSKNVTPPQKNEDQRSRSSGSSSTPGKSGASSPGTDKVSPKSSTTP</sequence>
<dbReference type="AlphaFoldDB" id="A0A0B6ZC68"/>
<name>A0A0B6ZC68_9EUPU</name>
<protein>
    <submittedName>
        <fullName evidence="2">Uncharacterized protein</fullName>
    </submittedName>
</protein>
<evidence type="ECO:0000313" key="2">
    <source>
        <dbReference type="EMBL" id="CEK65466.1"/>
    </source>
</evidence>
<reference evidence="2" key="1">
    <citation type="submission" date="2014-12" db="EMBL/GenBank/DDBJ databases">
        <title>Insight into the proteome of Arion vulgaris.</title>
        <authorList>
            <person name="Aradska J."/>
            <person name="Bulat T."/>
            <person name="Smidak R."/>
            <person name="Sarate P."/>
            <person name="Gangsoo J."/>
            <person name="Sialana F."/>
            <person name="Bilban M."/>
            <person name="Lubec G."/>
        </authorList>
    </citation>
    <scope>NUCLEOTIDE SEQUENCE</scope>
    <source>
        <tissue evidence="2">Skin</tissue>
    </source>
</reference>
<dbReference type="EMBL" id="HACG01018601">
    <property type="protein sequence ID" value="CEK65466.1"/>
    <property type="molecule type" value="Transcribed_RNA"/>
</dbReference>
<feature type="non-terminal residue" evidence="2">
    <location>
        <position position="1"/>
    </location>
</feature>
<feature type="compositionally biased region" description="Low complexity" evidence="1">
    <location>
        <begin position="44"/>
        <end position="62"/>
    </location>
</feature>